<reference evidence="2 3" key="1">
    <citation type="submission" date="2019-03" db="EMBL/GenBank/DDBJ databases">
        <title>Genomic Encyclopedia of Type Strains, Phase IV (KMG-IV): sequencing the most valuable type-strain genomes for metagenomic binning, comparative biology and taxonomic classification.</title>
        <authorList>
            <person name="Goeker M."/>
        </authorList>
    </citation>
    <scope>NUCLEOTIDE SEQUENCE [LARGE SCALE GENOMIC DNA]</scope>
    <source>
        <strain evidence="2 3">DSM 24984</strain>
    </source>
</reference>
<name>A0A4R1KCJ1_9BACT</name>
<gene>
    <name evidence="2" type="ORF">C8D98_0841</name>
</gene>
<dbReference type="AlphaFoldDB" id="A0A4R1KCJ1"/>
<dbReference type="Pfam" id="PF11220">
    <property type="entry name" value="DUF3015"/>
    <property type="match status" value="1"/>
</dbReference>
<evidence type="ECO:0008006" key="4">
    <source>
        <dbReference type="Google" id="ProtNLM"/>
    </source>
</evidence>
<sequence length="145" mass="15317">MKKILTLTAAALFVANFAYADNVGCGLGTQIITEKDTVLMQVFAVTTNGTSGNQTFGITSGTLGCKKPAKFASSEKVNIFVQSNMDSLAFDIAKGQGETLDTLASLMGVEDTTAFGQKLQAKFDSIYSSADVEYADVVDAIYAEI</sequence>
<feature type="signal peptide" evidence="1">
    <location>
        <begin position="1"/>
        <end position="20"/>
    </location>
</feature>
<keyword evidence="3" id="KW-1185">Reference proteome</keyword>
<dbReference type="RefSeq" id="WP_132872293.1">
    <property type="nucleotide sequence ID" value="NZ_JAJUHT010000014.1"/>
</dbReference>
<evidence type="ECO:0000313" key="3">
    <source>
        <dbReference type="Proteomes" id="UP000294614"/>
    </source>
</evidence>
<dbReference type="Proteomes" id="UP000294614">
    <property type="component" value="Unassembled WGS sequence"/>
</dbReference>
<evidence type="ECO:0000256" key="1">
    <source>
        <dbReference type="SAM" id="SignalP"/>
    </source>
</evidence>
<dbReference type="InterPro" id="IPR021383">
    <property type="entry name" value="DUF3015"/>
</dbReference>
<organism evidence="2 3">
    <name type="scientific">Seleniivibrio woodruffii</name>
    <dbReference type="NCBI Taxonomy" id="1078050"/>
    <lineage>
        <taxon>Bacteria</taxon>
        <taxon>Pseudomonadati</taxon>
        <taxon>Deferribacterota</taxon>
        <taxon>Deferribacteres</taxon>
        <taxon>Deferribacterales</taxon>
        <taxon>Geovibrionaceae</taxon>
        <taxon>Seleniivibrio</taxon>
    </lineage>
</organism>
<comment type="caution">
    <text evidence="2">The sequence shown here is derived from an EMBL/GenBank/DDBJ whole genome shotgun (WGS) entry which is preliminary data.</text>
</comment>
<feature type="chain" id="PRO_5020865979" description="DUF3015 family protein" evidence="1">
    <location>
        <begin position="21"/>
        <end position="145"/>
    </location>
</feature>
<accession>A0A4R1KCJ1</accession>
<keyword evidence="1" id="KW-0732">Signal</keyword>
<evidence type="ECO:0000313" key="2">
    <source>
        <dbReference type="EMBL" id="TCK62318.1"/>
    </source>
</evidence>
<protein>
    <recommendedName>
        <fullName evidence="4">DUF3015 family protein</fullName>
    </recommendedName>
</protein>
<dbReference type="OrthoDB" id="9784732at2"/>
<dbReference type="EMBL" id="SMGG01000003">
    <property type="protein sequence ID" value="TCK62318.1"/>
    <property type="molecule type" value="Genomic_DNA"/>
</dbReference>
<proteinExistence type="predicted"/>